<comment type="caution">
    <text evidence="3">The sequence shown here is derived from an EMBL/GenBank/DDBJ whole genome shotgun (WGS) entry which is preliminary data.</text>
</comment>
<accession>A0A6I3L4J7</accession>
<dbReference type="InterPro" id="IPR025326">
    <property type="entry name" value="DUF4232"/>
</dbReference>
<sequence>MAVPPSSDAGAGGNPTPVSGSPAATTTSPIDTQIAECANGQIAVTVSPIASIRTHGGVQLEFTSVGGVSCRMIGYPGVDLLTMYGRPVHASRTVRGFMGGQPDTFPDPLPVIVKPGHPAHAILEGSSLQDDGRPCQSAKSILVTPPDLTETHTLEATTYLCDIQIHPVGP</sequence>
<dbReference type="EMBL" id="WMBB01000021">
    <property type="protein sequence ID" value="MTE17272.1"/>
    <property type="molecule type" value="Genomic_DNA"/>
</dbReference>
<proteinExistence type="predicted"/>
<dbReference type="Proteomes" id="UP000432464">
    <property type="component" value="Unassembled WGS sequence"/>
</dbReference>
<feature type="compositionally biased region" description="Polar residues" evidence="1">
    <location>
        <begin position="16"/>
        <end position="27"/>
    </location>
</feature>
<dbReference type="Pfam" id="PF14016">
    <property type="entry name" value="DUF4232"/>
    <property type="match status" value="1"/>
</dbReference>
<keyword evidence="4" id="KW-1185">Reference proteome</keyword>
<organism evidence="3 4">
    <name type="scientific">Nocardia aurantiaca</name>
    <dbReference type="NCBI Taxonomy" id="2675850"/>
    <lineage>
        <taxon>Bacteria</taxon>
        <taxon>Bacillati</taxon>
        <taxon>Actinomycetota</taxon>
        <taxon>Actinomycetes</taxon>
        <taxon>Mycobacteriales</taxon>
        <taxon>Nocardiaceae</taxon>
        <taxon>Nocardia</taxon>
    </lineage>
</organism>
<evidence type="ECO:0000259" key="2">
    <source>
        <dbReference type="Pfam" id="PF14016"/>
    </source>
</evidence>
<evidence type="ECO:0000313" key="3">
    <source>
        <dbReference type="EMBL" id="MTE17272.1"/>
    </source>
</evidence>
<dbReference type="AlphaFoldDB" id="A0A6I3L4J7"/>
<evidence type="ECO:0000256" key="1">
    <source>
        <dbReference type="SAM" id="MobiDB-lite"/>
    </source>
</evidence>
<evidence type="ECO:0000313" key="4">
    <source>
        <dbReference type="Proteomes" id="UP000432464"/>
    </source>
</evidence>
<reference evidence="3 4" key="1">
    <citation type="submission" date="2019-11" db="EMBL/GenBank/DDBJ databases">
        <title>Nocardia sp. nov. CT2-14 isolated from soil.</title>
        <authorList>
            <person name="Kanchanasin P."/>
            <person name="Tanasupawat S."/>
            <person name="Yuki M."/>
            <person name="Kudo T."/>
        </authorList>
    </citation>
    <scope>NUCLEOTIDE SEQUENCE [LARGE SCALE GENOMIC DNA]</scope>
    <source>
        <strain evidence="3 4">CT2-14</strain>
    </source>
</reference>
<feature type="domain" description="DUF4232" evidence="2">
    <location>
        <begin position="37"/>
        <end position="158"/>
    </location>
</feature>
<feature type="region of interest" description="Disordered" evidence="1">
    <location>
        <begin position="1"/>
        <end position="27"/>
    </location>
</feature>
<gene>
    <name evidence="3" type="ORF">GLP40_31615</name>
</gene>
<name>A0A6I3L4J7_9NOCA</name>
<protein>
    <submittedName>
        <fullName evidence="3">DUF4232 domain-containing protein</fullName>
    </submittedName>
</protein>